<name>A0AC60QNQ8_IXOPE</name>
<reference evidence="1 2" key="1">
    <citation type="journal article" date="2020" name="Cell">
        <title>Large-Scale Comparative Analyses of Tick Genomes Elucidate Their Genetic Diversity and Vector Capacities.</title>
        <authorList>
            <consortium name="Tick Genome and Microbiome Consortium (TIGMIC)"/>
            <person name="Jia N."/>
            <person name="Wang J."/>
            <person name="Shi W."/>
            <person name="Du L."/>
            <person name="Sun Y."/>
            <person name="Zhan W."/>
            <person name="Jiang J.F."/>
            <person name="Wang Q."/>
            <person name="Zhang B."/>
            <person name="Ji P."/>
            <person name="Bell-Sakyi L."/>
            <person name="Cui X.M."/>
            <person name="Yuan T.T."/>
            <person name="Jiang B.G."/>
            <person name="Yang W.F."/>
            <person name="Lam T.T."/>
            <person name="Chang Q.C."/>
            <person name="Ding S.J."/>
            <person name="Wang X.J."/>
            <person name="Zhu J.G."/>
            <person name="Ruan X.D."/>
            <person name="Zhao L."/>
            <person name="Wei J.T."/>
            <person name="Ye R.Z."/>
            <person name="Que T.C."/>
            <person name="Du C.H."/>
            <person name="Zhou Y.H."/>
            <person name="Cheng J.X."/>
            <person name="Dai P.F."/>
            <person name="Guo W.B."/>
            <person name="Han X.H."/>
            <person name="Huang E.J."/>
            <person name="Li L.F."/>
            <person name="Wei W."/>
            <person name="Gao Y.C."/>
            <person name="Liu J.Z."/>
            <person name="Shao H.Z."/>
            <person name="Wang X."/>
            <person name="Wang C.C."/>
            <person name="Yang T.C."/>
            <person name="Huo Q.B."/>
            <person name="Li W."/>
            <person name="Chen H.Y."/>
            <person name="Chen S.E."/>
            <person name="Zhou L.G."/>
            <person name="Ni X.B."/>
            <person name="Tian J.H."/>
            <person name="Sheng Y."/>
            <person name="Liu T."/>
            <person name="Pan Y.S."/>
            <person name="Xia L.Y."/>
            <person name="Li J."/>
            <person name="Zhao F."/>
            <person name="Cao W.C."/>
        </authorList>
    </citation>
    <scope>NUCLEOTIDE SEQUENCE [LARGE SCALE GENOMIC DNA]</scope>
    <source>
        <strain evidence="1">Iper-2018</strain>
    </source>
</reference>
<evidence type="ECO:0000313" key="2">
    <source>
        <dbReference type="Proteomes" id="UP000805193"/>
    </source>
</evidence>
<dbReference type="Proteomes" id="UP000805193">
    <property type="component" value="Unassembled WGS sequence"/>
</dbReference>
<dbReference type="EMBL" id="JABSTQ010006133">
    <property type="protein sequence ID" value="KAG0437844.1"/>
    <property type="molecule type" value="Genomic_DNA"/>
</dbReference>
<sequence length="716" mass="80039">MWSVFFSCMSSLYANFCCVVAEDFRNWHEFSGSTRSHSRRSSADDRKTCGVVATRIRVYRRTYGFFRRLSWDHMDDIGEEERGDRERSKCRKYRKELGLLQAKVDFLEEELLAERRLCRRLQDAFLRIKENTVMNGQVPSQVRAVETQTDDQEVDRRQSNGTVHLDGGGSPACSVVSTFPKEQTNGLPTFQAALPVLASQPPVAAEPAQSTATTEPPERAQPDIAEKQTGESGCERCCGKLVFDATVSSIAPVATNSYTEGSSSNTDIDLDATEEEMKEFDLTAFVNLRDETLALQNSTMNGLEPSETNHVPAPAESGGQLESAGNGEVLAARPTFKFPDLPLDVRHQLSRLRKGDLVPTTLRKRIVARLYCALSAGTLYPGRLYSTAADELVRRFPQLRDASPTGCKTWHEGMRSRAKNMRRKMGPGIPEVDRAKAKVRLRLEATRPLAASTCADSGKSSTGRASAIRCLPQIELGKEEDEDTVGALVGFLKAETEKPSRDMVKIKVAMNRTFFARRYWMTDLSLTVERVTQRYPALRLEEEIRYEFQRLTQKDAAAGLQAFLEHKIDRVFALLMEKPSTREKANEVMKDAGSCLPAQTKSFLATACLCLLPGLVREKSDRFLKKLEPGTQHHHPTIIFAGKDAFNSSIVQVAFEDIVITVVDIKHAISLMICMYWAFNVEYVTEARNTLSILEYVIGVRHTQLGTSALKFVSSL</sequence>
<protein>
    <submittedName>
        <fullName evidence="1">Uncharacterized protein</fullName>
    </submittedName>
</protein>
<proteinExistence type="predicted"/>
<keyword evidence="2" id="KW-1185">Reference proteome</keyword>
<comment type="caution">
    <text evidence="1">The sequence shown here is derived from an EMBL/GenBank/DDBJ whole genome shotgun (WGS) entry which is preliminary data.</text>
</comment>
<evidence type="ECO:0000313" key="1">
    <source>
        <dbReference type="EMBL" id="KAG0437844.1"/>
    </source>
</evidence>
<accession>A0AC60QNQ8</accession>
<organism evidence="1 2">
    <name type="scientific">Ixodes persulcatus</name>
    <name type="common">Taiga tick</name>
    <dbReference type="NCBI Taxonomy" id="34615"/>
    <lineage>
        <taxon>Eukaryota</taxon>
        <taxon>Metazoa</taxon>
        <taxon>Ecdysozoa</taxon>
        <taxon>Arthropoda</taxon>
        <taxon>Chelicerata</taxon>
        <taxon>Arachnida</taxon>
        <taxon>Acari</taxon>
        <taxon>Parasitiformes</taxon>
        <taxon>Ixodida</taxon>
        <taxon>Ixodoidea</taxon>
        <taxon>Ixodidae</taxon>
        <taxon>Ixodinae</taxon>
        <taxon>Ixodes</taxon>
    </lineage>
</organism>
<gene>
    <name evidence="1" type="ORF">HPB47_017267</name>
</gene>